<reference evidence="4" key="1">
    <citation type="submission" date="2017-07" db="EMBL/GenBank/DDBJ databases">
        <title>Chromosomal microdeletions drove parallel domestication of plant architecture in Asian and African rice#.</title>
        <authorList>
            <person name="Wu Y."/>
            <person name="Zhao S."/>
            <person name="Li X."/>
            <person name="Zhang B."/>
            <person name="Jiang L."/>
            <person name="Tang Y."/>
            <person name="Zhao J."/>
            <person name="Ma X."/>
            <person name="Cai H."/>
            <person name="Sun C."/>
            <person name="Tan L."/>
        </authorList>
    </citation>
    <scope>NUCLEOTIDE SEQUENCE</scope>
</reference>
<protein>
    <submittedName>
        <fullName evidence="4">Retrotransposon protein</fullName>
    </submittedName>
</protein>
<sequence>MADRRGPRGKTARGPEGYDMSPRGLGAKRREGPRGMTWHPEALGQSGAKARGGMTWHPEAPDRSYDPWGTGVEPCCRSCARMGRFFHEVLDFYEIHALHLAPNAVMTLAIFTHLCEMFVGVRPTMRLFQFFFIPQLLQGAVVGGCYFQPRPGTAGQYIESHLRKKWEDWKKDWFYTALPDHPRLRLPAGPPERSAAWLAASELGEEYDAVRDCLRGLRSQGLTGAIVFGDFFRRRIAPLQERSREAWKYTGPNDPMRTHVGERWDWGEEDAKTVIRRVVGLDSAEQTLIPEGILPLCSDRDRERILAVMSAVGAGGDRSRRSGAGGVPLVRAAAAQPQAGVGPAASAGRQLQGTRPEPRSGWRFGQRPEGEAKNDRIPTALSPGRTGGRSPSDRSSPGSADPAPRGLRGLPAGPSGRTPGLASGPPQPEHDLPQAIAMAVSPPPGQLRGIDPRGAPSWRGGRGGCGPGAEAGGSPEPEAEAEAGGGSEPEAEAEAGGGPGGYRPRAAGIGGRRLAAGLDGGARGRTQGLGRACPFCARVRGQRIEVLDSKQREQDARSREQAQRARELEGLARALEERARMLDQRESTLATHERAAAEAETSLRLREEVVAERDRTTLAAKASAARRSEELRLQEEACRARDSALSEREAEVSRREVVARRLGEQLTKREEAVAGREAWHLESVRAELAALAARASELEAREKVLAAGGQPGGAELASQLAAAIMSSYL</sequence>
<feature type="compositionally biased region" description="Low complexity" evidence="2">
    <location>
        <begin position="335"/>
        <end position="348"/>
    </location>
</feature>
<evidence type="ECO:0000259" key="3">
    <source>
        <dbReference type="Pfam" id="PF04195"/>
    </source>
</evidence>
<evidence type="ECO:0000313" key="4">
    <source>
        <dbReference type="EMBL" id="ASR75354.1"/>
    </source>
</evidence>
<dbReference type="Pfam" id="PF04195">
    <property type="entry name" value="Transposase_28"/>
    <property type="match status" value="1"/>
</dbReference>
<feature type="domain" description="Transposase (putative) gypsy type" evidence="3">
    <location>
        <begin position="84"/>
        <end position="132"/>
    </location>
</feature>
<evidence type="ECO:0000256" key="1">
    <source>
        <dbReference type="SAM" id="Coils"/>
    </source>
</evidence>
<dbReference type="AlphaFoldDB" id="A0A2I4S619"/>
<feature type="compositionally biased region" description="Basic and acidic residues" evidence="2">
    <location>
        <begin position="356"/>
        <end position="376"/>
    </location>
</feature>
<dbReference type="InterPro" id="IPR007321">
    <property type="entry name" value="Transposase_28"/>
</dbReference>
<organism evidence="4">
    <name type="scientific">Oryza rufipogon</name>
    <name type="common">Brownbeard rice</name>
    <name type="synonym">Asian wild rice</name>
    <dbReference type="NCBI Taxonomy" id="4529"/>
    <lineage>
        <taxon>Eukaryota</taxon>
        <taxon>Viridiplantae</taxon>
        <taxon>Streptophyta</taxon>
        <taxon>Embryophyta</taxon>
        <taxon>Tracheophyta</taxon>
        <taxon>Spermatophyta</taxon>
        <taxon>Magnoliopsida</taxon>
        <taxon>Liliopsida</taxon>
        <taxon>Poales</taxon>
        <taxon>Poaceae</taxon>
        <taxon>BOP clade</taxon>
        <taxon>Oryzoideae</taxon>
        <taxon>Oryzeae</taxon>
        <taxon>Oryzinae</taxon>
        <taxon>Oryza</taxon>
    </lineage>
</organism>
<feature type="compositionally biased region" description="Gly residues" evidence="2">
    <location>
        <begin position="460"/>
        <end position="471"/>
    </location>
</feature>
<accession>A0A2I4S619</accession>
<feature type="coiled-coil region" evidence="1">
    <location>
        <begin position="558"/>
        <end position="585"/>
    </location>
</feature>
<name>A0A2I4S619_ORYRU</name>
<feature type="region of interest" description="Disordered" evidence="2">
    <location>
        <begin position="335"/>
        <end position="508"/>
    </location>
</feature>
<gene>
    <name evidence="4" type="ORF">YJ_20</name>
</gene>
<proteinExistence type="predicted"/>
<dbReference type="PANTHER" id="PTHR33026">
    <property type="entry name" value="OS06G0360600 PROTEIN"/>
    <property type="match status" value="1"/>
</dbReference>
<feature type="region of interest" description="Disordered" evidence="2">
    <location>
        <begin position="1"/>
        <end position="62"/>
    </location>
</feature>
<feature type="compositionally biased region" description="Low complexity" evidence="2">
    <location>
        <begin position="382"/>
        <end position="406"/>
    </location>
</feature>
<keyword evidence="1" id="KW-0175">Coiled coil</keyword>
<dbReference type="EMBL" id="MF503971">
    <property type="protein sequence ID" value="ASR75354.1"/>
    <property type="molecule type" value="Genomic_DNA"/>
</dbReference>
<evidence type="ECO:0000256" key="2">
    <source>
        <dbReference type="SAM" id="MobiDB-lite"/>
    </source>
</evidence>
<dbReference type="PANTHER" id="PTHR33026:SF7">
    <property type="entry name" value="OS03G0100275 PROTEIN"/>
    <property type="match status" value="1"/>
</dbReference>